<evidence type="ECO:0000256" key="4">
    <source>
        <dbReference type="ARBA" id="ARBA00023033"/>
    </source>
</evidence>
<dbReference type="EMBL" id="JBHSIU010000024">
    <property type="protein sequence ID" value="MFC5000454.1"/>
    <property type="molecule type" value="Genomic_DNA"/>
</dbReference>
<dbReference type="PANTHER" id="PTHR42847">
    <property type="entry name" value="ALKANESULFONATE MONOOXYGENASE"/>
    <property type="match status" value="1"/>
</dbReference>
<dbReference type="Proteomes" id="UP001595912">
    <property type="component" value="Unassembled WGS sequence"/>
</dbReference>
<keyword evidence="4" id="KW-0503">Monooxygenase</keyword>
<dbReference type="Pfam" id="PF00296">
    <property type="entry name" value="Bac_luciferase"/>
    <property type="match status" value="1"/>
</dbReference>
<gene>
    <name evidence="6" type="ORF">ACFPIJ_21755</name>
</gene>
<name>A0ABV9VWD1_9ACTN</name>
<evidence type="ECO:0000313" key="6">
    <source>
        <dbReference type="EMBL" id="MFC5000454.1"/>
    </source>
</evidence>
<evidence type="ECO:0000256" key="3">
    <source>
        <dbReference type="ARBA" id="ARBA00023002"/>
    </source>
</evidence>
<evidence type="ECO:0000256" key="2">
    <source>
        <dbReference type="ARBA" id="ARBA00022643"/>
    </source>
</evidence>
<comment type="caution">
    <text evidence="6">The sequence shown here is derived from an EMBL/GenBank/DDBJ whole genome shotgun (WGS) entry which is preliminary data.</text>
</comment>
<evidence type="ECO:0000256" key="1">
    <source>
        <dbReference type="ARBA" id="ARBA00022630"/>
    </source>
</evidence>
<dbReference type="Gene3D" id="3.20.20.30">
    <property type="entry name" value="Luciferase-like domain"/>
    <property type="match status" value="1"/>
</dbReference>
<protein>
    <submittedName>
        <fullName evidence="6">TIGR03619 family F420-dependent LLM class oxidoreductase</fullName>
        <ecNumber evidence="6">1.-.-.-</ecNumber>
    </submittedName>
</protein>
<keyword evidence="1" id="KW-0285">Flavoprotein</keyword>
<proteinExistence type="predicted"/>
<dbReference type="InterPro" id="IPR019921">
    <property type="entry name" value="Lucif-like_OxRdtase_Rv2161c"/>
</dbReference>
<evidence type="ECO:0000313" key="7">
    <source>
        <dbReference type="Proteomes" id="UP001595912"/>
    </source>
</evidence>
<dbReference type="SUPFAM" id="SSF51679">
    <property type="entry name" value="Bacterial luciferase-like"/>
    <property type="match status" value="1"/>
</dbReference>
<keyword evidence="2" id="KW-0288">FMN</keyword>
<sequence>MQLGVQLPTSGALAGPANIARIAKEAEQLGYHSVWTYERLLRPMAEISMFGAPPARIPETYRMTYEPLETLSYVAALTSTVKLGTSVIDALLHPPIVLARRFATLDQLSGGRAIAGLGQGWMPQEFEAANVPMKRMGAGMDEVVEAMRACWGPDPAQYQGRFYRIEASEVNPKPVQQPLPILFGSTTPAGIARAARIADGFNPIAFSAEQLTATVAEFRRLASEAGRDAAALSVVARANVPLTDDPLTENRPFLGGAPEQIAEDIARLEGSGVDTVLIASIRQADLDLELRLLDRLQAAVHKTA</sequence>
<keyword evidence="7" id="KW-1185">Reference proteome</keyword>
<dbReference type="PANTHER" id="PTHR42847:SF4">
    <property type="entry name" value="ALKANESULFONATE MONOOXYGENASE-RELATED"/>
    <property type="match status" value="1"/>
</dbReference>
<dbReference type="NCBIfam" id="TIGR03619">
    <property type="entry name" value="F420_Rv2161c"/>
    <property type="match status" value="1"/>
</dbReference>
<accession>A0ABV9VWD1</accession>
<dbReference type="InterPro" id="IPR011251">
    <property type="entry name" value="Luciferase-like_dom"/>
</dbReference>
<dbReference type="InterPro" id="IPR036661">
    <property type="entry name" value="Luciferase-like_sf"/>
</dbReference>
<feature type="domain" description="Luciferase-like" evidence="5">
    <location>
        <begin position="12"/>
        <end position="245"/>
    </location>
</feature>
<dbReference type="EC" id="1.-.-.-" evidence="6"/>
<dbReference type="GO" id="GO:0016491">
    <property type="term" value="F:oxidoreductase activity"/>
    <property type="evidence" value="ECO:0007669"/>
    <property type="project" value="UniProtKB-KW"/>
</dbReference>
<reference evidence="7" key="1">
    <citation type="journal article" date="2019" name="Int. J. Syst. Evol. Microbiol.">
        <title>The Global Catalogue of Microorganisms (GCM) 10K type strain sequencing project: providing services to taxonomists for standard genome sequencing and annotation.</title>
        <authorList>
            <consortium name="The Broad Institute Genomics Platform"/>
            <consortium name="The Broad Institute Genome Sequencing Center for Infectious Disease"/>
            <person name="Wu L."/>
            <person name="Ma J."/>
        </authorList>
    </citation>
    <scope>NUCLEOTIDE SEQUENCE [LARGE SCALE GENOMIC DNA]</scope>
    <source>
        <strain evidence="7">CGMCC 4.7152</strain>
    </source>
</reference>
<dbReference type="InterPro" id="IPR050172">
    <property type="entry name" value="SsuD_RutA_monooxygenase"/>
</dbReference>
<organism evidence="6 7">
    <name type="scientific">Dactylosporangium cerinum</name>
    <dbReference type="NCBI Taxonomy" id="1434730"/>
    <lineage>
        <taxon>Bacteria</taxon>
        <taxon>Bacillati</taxon>
        <taxon>Actinomycetota</taxon>
        <taxon>Actinomycetes</taxon>
        <taxon>Micromonosporales</taxon>
        <taxon>Micromonosporaceae</taxon>
        <taxon>Dactylosporangium</taxon>
    </lineage>
</organism>
<keyword evidence="3 6" id="KW-0560">Oxidoreductase</keyword>
<dbReference type="RefSeq" id="WP_380117011.1">
    <property type="nucleotide sequence ID" value="NZ_JBHSIU010000024.1"/>
</dbReference>
<evidence type="ECO:0000259" key="5">
    <source>
        <dbReference type="Pfam" id="PF00296"/>
    </source>
</evidence>